<feature type="region of interest" description="Disordered" evidence="1">
    <location>
        <begin position="109"/>
        <end position="141"/>
    </location>
</feature>
<accession>A0AAV2TAE3</accession>
<evidence type="ECO:0000313" key="3">
    <source>
        <dbReference type="Proteomes" id="UP001497525"/>
    </source>
</evidence>
<feature type="compositionally biased region" description="Polar residues" evidence="1">
    <location>
        <begin position="23"/>
        <end position="32"/>
    </location>
</feature>
<protein>
    <submittedName>
        <fullName evidence="2">Uncharacterized protein</fullName>
    </submittedName>
</protein>
<organism evidence="2 3">
    <name type="scientific">Calicophoron daubneyi</name>
    <name type="common">Rumen fluke</name>
    <name type="synonym">Paramphistomum daubneyi</name>
    <dbReference type="NCBI Taxonomy" id="300641"/>
    <lineage>
        <taxon>Eukaryota</taxon>
        <taxon>Metazoa</taxon>
        <taxon>Spiralia</taxon>
        <taxon>Lophotrochozoa</taxon>
        <taxon>Platyhelminthes</taxon>
        <taxon>Trematoda</taxon>
        <taxon>Digenea</taxon>
        <taxon>Plagiorchiida</taxon>
        <taxon>Pronocephalata</taxon>
        <taxon>Paramphistomoidea</taxon>
        <taxon>Paramphistomidae</taxon>
        <taxon>Calicophoron</taxon>
    </lineage>
</organism>
<feature type="compositionally biased region" description="Acidic residues" evidence="1">
    <location>
        <begin position="43"/>
        <end position="53"/>
    </location>
</feature>
<dbReference type="EMBL" id="CAXLJL010000123">
    <property type="protein sequence ID" value="CAL5132298.1"/>
    <property type="molecule type" value="Genomic_DNA"/>
</dbReference>
<dbReference type="Proteomes" id="UP001497525">
    <property type="component" value="Unassembled WGS sequence"/>
</dbReference>
<evidence type="ECO:0000313" key="2">
    <source>
        <dbReference type="EMBL" id="CAL5132298.1"/>
    </source>
</evidence>
<name>A0AAV2TAE3_CALDB</name>
<sequence>MLTSCHNQNQTRGMQKPPRESRIQWTKGTVINSGLGRKKYDSCDEYPDEDEVELASLSSSDDDSKEPPEPNNQSHFWRVRRSGAEQQEDGGKGISENVLKRFNNVILLQSSDSKVKQDVTKKKNQTKTSKNTEISKQPENG</sequence>
<comment type="caution">
    <text evidence="2">The sequence shown here is derived from an EMBL/GenBank/DDBJ whole genome shotgun (WGS) entry which is preliminary data.</text>
</comment>
<proteinExistence type="predicted"/>
<evidence type="ECO:0000256" key="1">
    <source>
        <dbReference type="SAM" id="MobiDB-lite"/>
    </source>
</evidence>
<feature type="compositionally biased region" description="Polar residues" evidence="1">
    <location>
        <begin position="1"/>
        <end position="13"/>
    </location>
</feature>
<feature type="region of interest" description="Disordered" evidence="1">
    <location>
        <begin position="1"/>
        <end position="96"/>
    </location>
</feature>
<gene>
    <name evidence="2" type="ORF">CDAUBV1_LOCUS5137</name>
</gene>
<reference evidence="2" key="1">
    <citation type="submission" date="2024-06" db="EMBL/GenBank/DDBJ databases">
        <authorList>
            <person name="Liu X."/>
            <person name="Lenzi L."/>
            <person name="Haldenby T S."/>
            <person name="Uol C."/>
        </authorList>
    </citation>
    <scope>NUCLEOTIDE SEQUENCE</scope>
</reference>
<dbReference type="AlphaFoldDB" id="A0AAV2TAE3"/>